<evidence type="ECO:0000313" key="1">
    <source>
        <dbReference type="EMBL" id="KKN68083.1"/>
    </source>
</evidence>
<protein>
    <submittedName>
        <fullName evidence="1">Uncharacterized protein</fullName>
    </submittedName>
</protein>
<sequence>MHEHEWRFVKQQFDLGIDRVFYVCKCGEEKVTEYDLIEEEYLDASK</sequence>
<comment type="caution">
    <text evidence="1">The sequence shown here is derived from an EMBL/GenBank/DDBJ whole genome shotgun (WGS) entry which is preliminary data.</text>
</comment>
<dbReference type="AlphaFoldDB" id="A0A0F9VQL6"/>
<reference evidence="1" key="1">
    <citation type="journal article" date="2015" name="Nature">
        <title>Complex archaea that bridge the gap between prokaryotes and eukaryotes.</title>
        <authorList>
            <person name="Spang A."/>
            <person name="Saw J.H."/>
            <person name="Jorgensen S.L."/>
            <person name="Zaremba-Niedzwiedzka K."/>
            <person name="Martijn J."/>
            <person name="Lind A.E."/>
            <person name="van Eijk R."/>
            <person name="Schleper C."/>
            <person name="Guy L."/>
            <person name="Ettema T.J."/>
        </authorList>
    </citation>
    <scope>NUCLEOTIDE SEQUENCE</scope>
</reference>
<accession>A0A0F9VQL6</accession>
<gene>
    <name evidence="1" type="ORF">LCGC14_0455370</name>
</gene>
<dbReference type="EMBL" id="LAZR01000459">
    <property type="protein sequence ID" value="KKN68083.1"/>
    <property type="molecule type" value="Genomic_DNA"/>
</dbReference>
<name>A0A0F9VQL6_9ZZZZ</name>
<organism evidence="1">
    <name type="scientific">marine sediment metagenome</name>
    <dbReference type="NCBI Taxonomy" id="412755"/>
    <lineage>
        <taxon>unclassified sequences</taxon>
        <taxon>metagenomes</taxon>
        <taxon>ecological metagenomes</taxon>
    </lineage>
</organism>
<proteinExistence type="predicted"/>